<comment type="caution">
    <text evidence="1">The sequence shown here is derived from an EMBL/GenBank/DDBJ whole genome shotgun (WGS) entry which is preliminary data.</text>
</comment>
<dbReference type="OrthoDB" id="9811423at2"/>
<dbReference type="RefSeq" id="WP_114510010.1">
    <property type="nucleotide sequence ID" value="NZ_QPMK01000003.1"/>
</dbReference>
<proteinExistence type="predicted"/>
<dbReference type="InterPro" id="IPR010710">
    <property type="entry name" value="DUF1289"/>
</dbReference>
<dbReference type="EMBL" id="QPMK01000003">
    <property type="protein sequence ID" value="RDD67261.1"/>
    <property type="molecule type" value="Genomic_DNA"/>
</dbReference>
<name>A0A369TPP3_9RHOB</name>
<accession>A0A369TPP3</accession>
<organism evidence="1 2">
    <name type="scientific">Thalassococcus profundi</name>
    <dbReference type="NCBI Taxonomy" id="2282382"/>
    <lineage>
        <taxon>Bacteria</taxon>
        <taxon>Pseudomonadati</taxon>
        <taxon>Pseudomonadota</taxon>
        <taxon>Alphaproteobacteria</taxon>
        <taxon>Rhodobacterales</taxon>
        <taxon>Roseobacteraceae</taxon>
        <taxon>Thalassococcus</taxon>
    </lineage>
</organism>
<reference evidence="1 2" key="1">
    <citation type="submission" date="2018-07" db="EMBL/GenBank/DDBJ databases">
        <title>Thalassococcus profundi sp. nov., a marine bacterium isolated from deep seawater of Okinawa Trough.</title>
        <authorList>
            <person name="Yu M."/>
        </authorList>
    </citation>
    <scope>NUCLEOTIDE SEQUENCE [LARGE SCALE GENOMIC DNA]</scope>
    <source>
        <strain evidence="1 2">WRAS1</strain>
    </source>
</reference>
<evidence type="ECO:0000313" key="1">
    <source>
        <dbReference type="EMBL" id="RDD67261.1"/>
    </source>
</evidence>
<evidence type="ECO:0000313" key="2">
    <source>
        <dbReference type="Proteomes" id="UP000253977"/>
    </source>
</evidence>
<keyword evidence="2" id="KW-1185">Reference proteome</keyword>
<dbReference type="PANTHER" id="PTHR35175">
    <property type="entry name" value="DUF1289 DOMAIN-CONTAINING PROTEIN"/>
    <property type="match status" value="1"/>
</dbReference>
<dbReference type="PANTHER" id="PTHR35175:SF2">
    <property type="entry name" value="DUF1289 DOMAIN-CONTAINING PROTEIN"/>
    <property type="match status" value="1"/>
</dbReference>
<gene>
    <name evidence="1" type="ORF">DU478_05890</name>
</gene>
<dbReference type="Proteomes" id="UP000253977">
    <property type="component" value="Unassembled WGS sequence"/>
</dbReference>
<dbReference type="AlphaFoldDB" id="A0A369TPP3"/>
<sequence length="81" mass="9470">MSDDIWTRKEIESPCIKLCVVHPEARICTGCHRTIDEITQWSRLTPERRREIMADLPDRAGLLRQRRGGRSARLNRARAED</sequence>
<dbReference type="Pfam" id="PF06945">
    <property type="entry name" value="DUF1289"/>
    <property type="match status" value="1"/>
</dbReference>
<protein>
    <submittedName>
        <fullName evidence="1">DUF1289 domain-containing protein</fullName>
    </submittedName>
</protein>